<comment type="cofactor">
    <cofactor evidence="1 10">
        <name>Ca(2+)</name>
        <dbReference type="ChEBI" id="CHEBI:29108"/>
    </cofactor>
</comment>
<dbReference type="GO" id="GO:0016020">
    <property type="term" value="C:membrane"/>
    <property type="evidence" value="ECO:0007669"/>
    <property type="project" value="InterPro"/>
</dbReference>
<comment type="catalytic activity">
    <reaction evidence="9">
        <text>N(4)-(alpha-D-Man-(1-&gt;2)-alpha-D-Man-(1-&gt;2)-alpha-D-Man-(1-&gt;3)-[alpha-D-Man-(1-&gt;2)-alpha-D-Man-(1-&gt;3)-[alpha-D-Man-(1-&gt;2)-alpha-D-Man-(1-&gt;6)]-alpha-D-Man-(1-&gt;6)]-beta-D-Man-(1-&gt;4)-beta-D-GlcNAc-(1-&gt;4)-beta-D-GlcNAc)-L-asparaginyl-[protein] (N-glucan mannose isomer 9A1,2,3B1,2,3) + 4 H2O = N(4)-(alpha-D-Man-(1-&gt;3)-[alpha-D-Man-(1-&gt;3)-[alpha-D-Man-(1-&gt;6)]-alpha-D-Man-(1-&gt;6)]-beta-D-Man-(1-&gt;4)-beta-D-GlcNAc-(1-&gt;4)-beta-D-GlcNAc)-L-asparaginyl-[protein] (N-glucan mannose isomer 5A1,2) + 4 beta-D-mannose</text>
        <dbReference type="Rhea" id="RHEA:56008"/>
        <dbReference type="Rhea" id="RHEA-COMP:14356"/>
        <dbReference type="Rhea" id="RHEA-COMP:14367"/>
        <dbReference type="ChEBI" id="CHEBI:15377"/>
        <dbReference type="ChEBI" id="CHEBI:28563"/>
        <dbReference type="ChEBI" id="CHEBI:59087"/>
        <dbReference type="ChEBI" id="CHEBI:139493"/>
        <dbReference type="EC" id="3.2.1.113"/>
    </reaction>
</comment>
<evidence type="ECO:0000256" key="3">
    <source>
        <dbReference type="ARBA" id="ARBA00007658"/>
    </source>
</evidence>
<feature type="region of interest" description="Disordered" evidence="13">
    <location>
        <begin position="89"/>
        <end position="160"/>
    </location>
</feature>
<dbReference type="Gene3D" id="1.50.10.10">
    <property type="match status" value="2"/>
</dbReference>
<dbReference type="InterPro" id="IPR012341">
    <property type="entry name" value="6hp_glycosidase-like_sf"/>
</dbReference>
<dbReference type="PANTHER" id="PTHR11742">
    <property type="entry name" value="MANNOSYL-OLIGOSACCHARIDE ALPHA-1,2-MANNOSIDASE-RELATED"/>
    <property type="match status" value="1"/>
</dbReference>
<dbReference type="InterPro" id="IPR036026">
    <property type="entry name" value="Seven-hairpin_glycosidases"/>
</dbReference>
<comment type="catalytic activity">
    <reaction evidence="8">
        <text>N(4)-(alpha-D-Man-(1-&gt;2)-alpha-D-Man-(1-&gt;2)-alpha-D-Man-(1-&gt;3)-[alpha-D-Man-(1-&gt;3)-[alpha-D-Man-(1-&gt;2)-alpha-D-Man-(1-&gt;6)]-alpha-D-Man-(1-&gt;6)]-beta-D-Man-(1-&gt;4)-beta-D-GlcNAc-(1-&gt;4)-beta-D-GlcNAc)-L-asparaginyl-[protein] (N-glucan mannose isomer 8A1,2,3B1,3) + 3 H2O = N(4)-(alpha-D-Man-(1-&gt;3)-[alpha-D-Man-(1-&gt;3)-[alpha-D-Man-(1-&gt;6)]-alpha-D-Man-(1-&gt;6)]-beta-D-Man-(1-&gt;4)-beta-D-GlcNAc-(1-&gt;4)-beta-D-GlcNAc)-L-asparaginyl-[protein] (N-glucan mannose isomer 5A1,2) + 3 beta-D-mannose</text>
        <dbReference type="Rhea" id="RHEA:56028"/>
        <dbReference type="Rhea" id="RHEA-COMP:14358"/>
        <dbReference type="Rhea" id="RHEA-COMP:14367"/>
        <dbReference type="ChEBI" id="CHEBI:15377"/>
        <dbReference type="ChEBI" id="CHEBI:28563"/>
        <dbReference type="ChEBI" id="CHEBI:59087"/>
        <dbReference type="ChEBI" id="CHEBI:60628"/>
        <dbReference type="EC" id="3.2.1.113"/>
    </reaction>
</comment>
<evidence type="ECO:0000256" key="2">
    <source>
        <dbReference type="ARBA" id="ARBA00004922"/>
    </source>
</evidence>
<dbReference type="PRINTS" id="PR00747">
    <property type="entry name" value="GLYHDRLASE47"/>
</dbReference>
<evidence type="ECO:0000256" key="4">
    <source>
        <dbReference type="ARBA" id="ARBA00022723"/>
    </source>
</evidence>
<feature type="compositionally biased region" description="Polar residues" evidence="13">
    <location>
        <begin position="92"/>
        <end position="123"/>
    </location>
</feature>
<comment type="pathway">
    <text evidence="2">Protein modification; protein glycosylation.</text>
</comment>
<feature type="region of interest" description="Disordered" evidence="13">
    <location>
        <begin position="1"/>
        <end position="37"/>
    </location>
</feature>
<dbReference type="GO" id="GO:0005783">
    <property type="term" value="C:endoplasmic reticulum"/>
    <property type="evidence" value="ECO:0007669"/>
    <property type="project" value="TreeGrafter"/>
</dbReference>
<keyword evidence="6 10" id="KW-0106">Calcium</keyword>
<evidence type="ECO:0000256" key="9">
    <source>
        <dbReference type="ARBA" id="ARBA00048605"/>
    </source>
</evidence>
<feature type="disulfide bond" evidence="11">
    <location>
        <begin position="486"/>
        <end position="522"/>
    </location>
</feature>
<dbReference type="EMBL" id="JAEHOE010000058">
    <property type="protein sequence ID" value="KAG2490849.1"/>
    <property type="molecule type" value="Genomic_DNA"/>
</dbReference>
<proteinExistence type="inferred from homology"/>
<evidence type="ECO:0000256" key="5">
    <source>
        <dbReference type="ARBA" id="ARBA00022801"/>
    </source>
</evidence>
<protein>
    <recommendedName>
        <fullName evidence="12">alpha-1,2-Mannosidase</fullName>
        <ecNumber evidence="12">3.2.1.-</ecNumber>
    </recommendedName>
</protein>
<keyword evidence="7 11" id="KW-1015">Disulfide bond</keyword>
<dbReference type="InterPro" id="IPR001382">
    <property type="entry name" value="Glyco_hydro_47"/>
</dbReference>
<keyword evidence="15" id="KW-1185">Reference proteome</keyword>
<feature type="region of interest" description="Disordered" evidence="13">
    <location>
        <begin position="591"/>
        <end position="615"/>
    </location>
</feature>
<dbReference type="GO" id="GO:0004571">
    <property type="term" value="F:mannosyl-oligosaccharide 1,2-alpha-mannosidase activity"/>
    <property type="evidence" value="ECO:0007669"/>
    <property type="project" value="UniProtKB-EC"/>
</dbReference>
<name>A0A835Y4G2_9CHLO</name>
<comment type="caution">
    <text evidence="14">The sequence shown here is derived from an EMBL/GenBank/DDBJ whole genome shotgun (WGS) entry which is preliminary data.</text>
</comment>
<evidence type="ECO:0000256" key="12">
    <source>
        <dbReference type="RuleBase" id="RU361193"/>
    </source>
</evidence>
<keyword evidence="5 12" id="KW-0378">Hydrolase</keyword>
<dbReference type="PANTHER" id="PTHR11742:SF55">
    <property type="entry name" value="ENDOPLASMIC RETICULUM MANNOSYL-OLIGOSACCHARIDE 1,2-ALPHA-MANNOSIDASE"/>
    <property type="match status" value="1"/>
</dbReference>
<organism evidence="14 15">
    <name type="scientific">Edaphochlamys debaryana</name>
    <dbReference type="NCBI Taxonomy" id="47281"/>
    <lineage>
        <taxon>Eukaryota</taxon>
        <taxon>Viridiplantae</taxon>
        <taxon>Chlorophyta</taxon>
        <taxon>core chlorophytes</taxon>
        <taxon>Chlorophyceae</taxon>
        <taxon>CS clade</taxon>
        <taxon>Chlamydomonadales</taxon>
        <taxon>Chlamydomonadales incertae sedis</taxon>
        <taxon>Edaphochlamys</taxon>
    </lineage>
</organism>
<evidence type="ECO:0000256" key="6">
    <source>
        <dbReference type="ARBA" id="ARBA00022837"/>
    </source>
</evidence>
<feature type="region of interest" description="Disordered" evidence="13">
    <location>
        <begin position="546"/>
        <end position="565"/>
    </location>
</feature>
<evidence type="ECO:0000256" key="13">
    <source>
        <dbReference type="SAM" id="MobiDB-lite"/>
    </source>
</evidence>
<dbReference type="Proteomes" id="UP000612055">
    <property type="component" value="Unassembled WGS sequence"/>
</dbReference>
<evidence type="ECO:0000256" key="7">
    <source>
        <dbReference type="ARBA" id="ARBA00023157"/>
    </source>
</evidence>
<dbReference type="Pfam" id="PF01532">
    <property type="entry name" value="Glyco_hydro_47"/>
    <property type="match status" value="1"/>
</dbReference>
<sequence>MAAADAKRSEVHLGSTEQASAVGSAETGNAGGAGTVGAMGAGGAGGLGLSTATALGARLAAASAASKAAVQAAEHKAAAVIAGAVHRGGAANPTTATVTMSGHSSGTDHTINTGRKSGASTAGKQLESPALAEVVEAAEAPPTPEAPDTAPHPLRHHPHKDKKYRIYKLPEKDVSPRCQKAQICDGNYECGPDGLGCIQDAAQRKEKVRDAAKWTWKGYRQFAWGHDELNAGSRNSREWFSMGLTIVDSLDTLQILGMLEEYAEARHWVINHLDLNQGEVSFFETTIRILGGLAAAYYHSGGDEAYLIKMVEFADRLMPAFNTSTGLPVPHFNVHDKDVANYRGSVGGTCLAEAGTLSMEFSAATRISGYPGYREAAMKTWQVLAQLPNTDGLMCTMLNGDSLTCNGNHYTFGAAADSTYEYMLKQWILTNGTDQITLDLYKKALRGMRRHMLTDLWMGDDIGMISIVAESDSGMSRQLLLEHLTCFLPGTMALGHMYGVNSAENPEDDDDLMVAVKLMRACYELYHHTASGVAWDSIYYVQSPEPQPVSQQQQQQQAGQVSSAGSQASARQLAFQANALESLSNRRANAGSNDINFGGHSGADGQQHKSSGAQVTAGGLLKRQDIEGNTFGGHGRRLLQAGTSKDGWARGGRAAGLTRYAMQPRSNENFLRPEVAEALFYLWRATGDPIYREWGWNMFRAYERFCRVDSGGYQVLSNVNSVPPGPGNKMESFWMAETMKYFYLLFSDDPLEVPLDEFVFNTEAHPLAIWGSRTDKRMREALKRFRERTGLGGDA</sequence>
<evidence type="ECO:0000256" key="1">
    <source>
        <dbReference type="ARBA" id="ARBA00001913"/>
    </source>
</evidence>
<reference evidence="14" key="1">
    <citation type="journal article" date="2020" name="bioRxiv">
        <title>Comparative genomics of Chlamydomonas.</title>
        <authorList>
            <person name="Craig R.J."/>
            <person name="Hasan A.R."/>
            <person name="Ness R.W."/>
            <person name="Keightley P.D."/>
        </authorList>
    </citation>
    <scope>NUCLEOTIDE SEQUENCE</scope>
    <source>
        <strain evidence="14">CCAP 11/70</strain>
    </source>
</reference>
<evidence type="ECO:0000256" key="10">
    <source>
        <dbReference type="PIRSR" id="PIRSR601382-2"/>
    </source>
</evidence>
<evidence type="ECO:0000313" key="15">
    <source>
        <dbReference type="Proteomes" id="UP000612055"/>
    </source>
</evidence>
<comment type="similarity">
    <text evidence="3 12">Belongs to the glycosyl hydrolase 47 family.</text>
</comment>
<dbReference type="SUPFAM" id="SSF48225">
    <property type="entry name" value="Seven-hairpin glycosidases"/>
    <property type="match status" value="1"/>
</dbReference>
<dbReference type="GO" id="GO:0005802">
    <property type="term" value="C:trans-Golgi network"/>
    <property type="evidence" value="ECO:0007669"/>
    <property type="project" value="TreeGrafter"/>
</dbReference>
<dbReference type="EC" id="3.2.1.-" evidence="12"/>
<gene>
    <name evidence="14" type="ORF">HYH03_010767</name>
</gene>
<accession>A0A835Y4G2</accession>
<evidence type="ECO:0000256" key="8">
    <source>
        <dbReference type="ARBA" id="ARBA00047669"/>
    </source>
</evidence>
<feature type="compositionally biased region" description="Low complexity" evidence="13">
    <location>
        <begin position="126"/>
        <end position="152"/>
    </location>
</feature>
<evidence type="ECO:0000313" key="14">
    <source>
        <dbReference type="EMBL" id="KAG2490849.1"/>
    </source>
</evidence>
<dbReference type="OrthoDB" id="8118055at2759"/>
<keyword evidence="12" id="KW-0326">Glycosidase</keyword>
<dbReference type="GO" id="GO:0005768">
    <property type="term" value="C:endosome"/>
    <property type="evidence" value="ECO:0007669"/>
    <property type="project" value="TreeGrafter"/>
</dbReference>
<evidence type="ECO:0000256" key="11">
    <source>
        <dbReference type="PIRSR" id="PIRSR601382-3"/>
    </source>
</evidence>
<dbReference type="GO" id="GO:0005975">
    <property type="term" value="P:carbohydrate metabolic process"/>
    <property type="evidence" value="ECO:0007669"/>
    <property type="project" value="InterPro"/>
</dbReference>
<dbReference type="GO" id="GO:0005509">
    <property type="term" value="F:calcium ion binding"/>
    <property type="evidence" value="ECO:0007669"/>
    <property type="project" value="InterPro"/>
</dbReference>
<feature type="binding site" evidence="10">
    <location>
        <position position="762"/>
    </location>
    <ligand>
        <name>Ca(2+)</name>
        <dbReference type="ChEBI" id="CHEBI:29108"/>
    </ligand>
</feature>
<keyword evidence="4 10" id="KW-0479">Metal-binding</keyword>
<feature type="compositionally biased region" description="Basic and acidic residues" evidence="13">
    <location>
        <begin position="1"/>
        <end position="11"/>
    </location>
</feature>
<dbReference type="AlphaFoldDB" id="A0A835Y4G2"/>
<dbReference type="InterPro" id="IPR050749">
    <property type="entry name" value="Glycosyl_Hydrolase_47"/>
</dbReference>